<keyword evidence="2" id="KW-0812">Transmembrane</keyword>
<feature type="compositionally biased region" description="Low complexity" evidence="1">
    <location>
        <begin position="300"/>
        <end position="320"/>
    </location>
</feature>
<feature type="compositionally biased region" description="Basic and acidic residues" evidence="1">
    <location>
        <begin position="283"/>
        <end position="299"/>
    </location>
</feature>
<dbReference type="Proteomes" id="UP001430584">
    <property type="component" value="Unassembled WGS sequence"/>
</dbReference>
<reference evidence="3 4" key="1">
    <citation type="submission" date="2024-02" db="EMBL/GenBank/DDBJ databases">
        <title>De novo assembly and annotation of 12 fungi associated with fruit tree decline syndrome in Ontario, Canada.</title>
        <authorList>
            <person name="Sulman M."/>
            <person name="Ellouze W."/>
            <person name="Ilyukhin E."/>
        </authorList>
    </citation>
    <scope>NUCLEOTIDE SEQUENCE [LARGE SCALE GENOMIC DNA]</scope>
    <source>
        <strain evidence="3 4">FDS-637</strain>
    </source>
</reference>
<dbReference type="EMBL" id="JAJVCZ030000005">
    <property type="protein sequence ID" value="KAL0259681.1"/>
    <property type="molecule type" value="Genomic_DNA"/>
</dbReference>
<gene>
    <name evidence="3" type="ORF">SLS55_005418</name>
</gene>
<dbReference type="GeneID" id="92009503"/>
<evidence type="ECO:0000256" key="1">
    <source>
        <dbReference type="SAM" id="MobiDB-lite"/>
    </source>
</evidence>
<name>A0ABR3CHE1_9PEZI</name>
<keyword evidence="4" id="KW-1185">Reference proteome</keyword>
<evidence type="ECO:0000256" key="2">
    <source>
        <dbReference type="SAM" id="Phobius"/>
    </source>
</evidence>
<feature type="region of interest" description="Disordered" evidence="1">
    <location>
        <begin position="279"/>
        <end position="320"/>
    </location>
</feature>
<accession>A0ABR3CHE1</accession>
<sequence length="320" mass="35262">MSKSSTDNRTYFYDLYGSDEVVSVVGCVQQNQVCNPNLPAEQQCTPLSSEQDTFYNARALWAEPDKQDALDGMARLFSLFGPQVIASDLGASALTSRYGLELGCQGPLPANQWQLEMEHWFKAELARLQANFVEYATGPLDPAMRQWLVPQQSAADRYFCHNQKILTTAYTNFNTFGLCLTLALGVLIIVISYSLEPLVSCAQKRWRSLDKYSRLEWCANETLQLQRLAHEELGLGTWHGGVDAVPVTEAGECIGMLDLADLDHPRLKAPPVGLDEVLAEEAGGERVRETEKAPQERSVGDVGLLPSSSSVSIEGSVRDA</sequence>
<evidence type="ECO:0000313" key="4">
    <source>
        <dbReference type="Proteomes" id="UP001430584"/>
    </source>
</evidence>
<protein>
    <submittedName>
        <fullName evidence="3">Uncharacterized protein</fullName>
    </submittedName>
</protein>
<keyword evidence="2" id="KW-0472">Membrane</keyword>
<comment type="caution">
    <text evidence="3">The sequence shown here is derived from an EMBL/GenBank/DDBJ whole genome shotgun (WGS) entry which is preliminary data.</text>
</comment>
<organism evidence="3 4">
    <name type="scientific">Diplodia seriata</name>
    <dbReference type="NCBI Taxonomy" id="420778"/>
    <lineage>
        <taxon>Eukaryota</taxon>
        <taxon>Fungi</taxon>
        <taxon>Dikarya</taxon>
        <taxon>Ascomycota</taxon>
        <taxon>Pezizomycotina</taxon>
        <taxon>Dothideomycetes</taxon>
        <taxon>Dothideomycetes incertae sedis</taxon>
        <taxon>Botryosphaeriales</taxon>
        <taxon>Botryosphaeriaceae</taxon>
        <taxon>Diplodia</taxon>
    </lineage>
</organism>
<feature type="transmembrane region" description="Helical" evidence="2">
    <location>
        <begin position="173"/>
        <end position="195"/>
    </location>
</feature>
<keyword evidence="2" id="KW-1133">Transmembrane helix</keyword>
<proteinExistence type="predicted"/>
<evidence type="ECO:0000313" key="3">
    <source>
        <dbReference type="EMBL" id="KAL0259681.1"/>
    </source>
</evidence>
<dbReference type="RefSeq" id="XP_066632710.1">
    <property type="nucleotide sequence ID" value="XM_066776868.1"/>
</dbReference>